<dbReference type="Proteomes" id="UP000821866">
    <property type="component" value="Chromosome 6"/>
</dbReference>
<reference evidence="1" key="1">
    <citation type="journal article" date="2020" name="Cell">
        <title>Large-Scale Comparative Analyses of Tick Genomes Elucidate Their Genetic Diversity and Vector Capacities.</title>
        <authorList>
            <consortium name="Tick Genome and Microbiome Consortium (TIGMIC)"/>
            <person name="Jia N."/>
            <person name="Wang J."/>
            <person name="Shi W."/>
            <person name="Du L."/>
            <person name="Sun Y."/>
            <person name="Zhan W."/>
            <person name="Jiang J.F."/>
            <person name="Wang Q."/>
            <person name="Zhang B."/>
            <person name="Ji P."/>
            <person name="Bell-Sakyi L."/>
            <person name="Cui X.M."/>
            <person name="Yuan T.T."/>
            <person name="Jiang B.G."/>
            <person name="Yang W.F."/>
            <person name="Lam T.T."/>
            <person name="Chang Q.C."/>
            <person name="Ding S.J."/>
            <person name="Wang X.J."/>
            <person name="Zhu J.G."/>
            <person name="Ruan X.D."/>
            <person name="Zhao L."/>
            <person name="Wei J.T."/>
            <person name="Ye R.Z."/>
            <person name="Que T.C."/>
            <person name="Du C.H."/>
            <person name="Zhou Y.H."/>
            <person name="Cheng J.X."/>
            <person name="Dai P.F."/>
            <person name="Guo W.B."/>
            <person name="Han X.H."/>
            <person name="Huang E.J."/>
            <person name="Li L.F."/>
            <person name="Wei W."/>
            <person name="Gao Y.C."/>
            <person name="Liu J.Z."/>
            <person name="Shao H.Z."/>
            <person name="Wang X."/>
            <person name="Wang C.C."/>
            <person name="Yang T.C."/>
            <person name="Huo Q.B."/>
            <person name="Li W."/>
            <person name="Chen H.Y."/>
            <person name="Chen S.E."/>
            <person name="Zhou L.G."/>
            <person name="Ni X.B."/>
            <person name="Tian J.H."/>
            <person name="Sheng Y."/>
            <person name="Liu T."/>
            <person name="Pan Y.S."/>
            <person name="Xia L.Y."/>
            <person name="Li J."/>
            <person name="Zhao F."/>
            <person name="Cao W.C."/>
        </authorList>
    </citation>
    <scope>NUCLEOTIDE SEQUENCE</scope>
    <source>
        <strain evidence="1">Rmic-2018</strain>
    </source>
</reference>
<dbReference type="AlphaFoldDB" id="A0A9J6DN42"/>
<gene>
    <name evidence="1" type="ORF">HPB51_014556</name>
</gene>
<evidence type="ECO:0000313" key="1">
    <source>
        <dbReference type="EMBL" id="KAH8023441.1"/>
    </source>
</evidence>
<sequence length="177" mass="20467">MVAKYRWAFLPPPRNICQASLPTNLRASCVYSVNVHSRASLLTAPYDRRQQPHYSRWRWHRYTAAAAAERALLCRLCTPAQSAQYVHIAEEVHSAWRVWVRYVRTYALSLLVLLCVRRASKWCVLCVVHGWSQGTTLLLRSARRDRECVTTSEGYTRRTTLGYDALGVIVRPRCLFI</sequence>
<organism evidence="1 2">
    <name type="scientific">Rhipicephalus microplus</name>
    <name type="common">Cattle tick</name>
    <name type="synonym">Boophilus microplus</name>
    <dbReference type="NCBI Taxonomy" id="6941"/>
    <lineage>
        <taxon>Eukaryota</taxon>
        <taxon>Metazoa</taxon>
        <taxon>Ecdysozoa</taxon>
        <taxon>Arthropoda</taxon>
        <taxon>Chelicerata</taxon>
        <taxon>Arachnida</taxon>
        <taxon>Acari</taxon>
        <taxon>Parasitiformes</taxon>
        <taxon>Ixodida</taxon>
        <taxon>Ixodoidea</taxon>
        <taxon>Ixodidae</taxon>
        <taxon>Rhipicephalinae</taxon>
        <taxon>Rhipicephalus</taxon>
        <taxon>Boophilus</taxon>
    </lineage>
</organism>
<protein>
    <submittedName>
        <fullName evidence="1">Uncharacterized protein</fullName>
    </submittedName>
</protein>
<name>A0A9J6DN42_RHIMP</name>
<evidence type="ECO:0000313" key="2">
    <source>
        <dbReference type="Proteomes" id="UP000821866"/>
    </source>
</evidence>
<dbReference type="EMBL" id="JABSTU010000008">
    <property type="protein sequence ID" value="KAH8023441.1"/>
    <property type="molecule type" value="Genomic_DNA"/>
</dbReference>
<accession>A0A9J6DN42</accession>
<reference evidence="1" key="2">
    <citation type="submission" date="2021-09" db="EMBL/GenBank/DDBJ databases">
        <authorList>
            <person name="Jia N."/>
            <person name="Wang J."/>
            <person name="Shi W."/>
            <person name="Du L."/>
            <person name="Sun Y."/>
            <person name="Zhan W."/>
            <person name="Jiang J."/>
            <person name="Wang Q."/>
            <person name="Zhang B."/>
            <person name="Ji P."/>
            <person name="Sakyi L.B."/>
            <person name="Cui X."/>
            <person name="Yuan T."/>
            <person name="Jiang B."/>
            <person name="Yang W."/>
            <person name="Lam T.T.-Y."/>
            <person name="Chang Q."/>
            <person name="Ding S."/>
            <person name="Wang X."/>
            <person name="Zhu J."/>
            <person name="Ruan X."/>
            <person name="Zhao L."/>
            <person name="Wei J."/>
            <person name="Que T."/>
            <person name="Du C."/>
            <person name="Cheng J."/>
            <person name="Dai P."/>
            <person name="Han X."/>
            <person name="Huang E."/>
            <person name="Gao Y."/>
            <person name="Liu J."/>
            <person name="Shao H."/>
            <person name="Ye R."/>
            <person name="Li L."/>
            <person name="Wei W."/>
            <person name="Wang X."/>
            <person name="Wang C."/>
            <person name="Huo Q."/>
            <person name="Li W."/>
            <person name="Guo W."/>
            <person name="Chen H."/>
            <person name="Chen S."/>
            <person name="Zhou L."/>
            <person name="Zhou L."/>
            <person name="Ni X."/>
            <person name="Tian J."/>
            <person name="Zhou Y."/>
            <person name="Sheng Y."/>
            <person name="Liu T."/>
            <person name="Pan Y."/>
            <person name="Xia L."/>
            <person name="Li J."/>
            <person name="Zhao F."/>
            <person name="Cao W."/>
        </authorList>
    </citation>
    <scope>NUCLEOTIDE SEQUENCE</scope>
    <source>
        <strain evidence="1">Rmic-2018</strain>
        <tissue evidence="1">Larvae</tissue>
    </source>
</reference>
<comment type="caution">
    <text evidence="1">The sequence shown here is derived from an EMBL/GenBank/DDBJ whole genome shotgun (WGS) entry which is preliminary data.</text>
</comment>
<keyword evidence="2" id="KW-1185">Reference proteome</keyword>
<proteinExistence type="predicted"/>